<keyword evidence="2" id="KW-0964">Secreted</keyword>
<dbReference type="GO" id="GO:0005576">
    <property type="term" value="C:extracellular region"/>
    <property type="evidence" value="ECO:0007669"/>
    <property type="project" value="UniProtKB-SubCell"/>
</dbReference>
<evidence type="ECO:0000313" key="4">
    <source>
        <dbReference type="EMBL" id="JAC36618.1"/>
    </source>
</evidence>
<dbReference type="GO" id="GO:0009986">
    <property type="term" value="C:cell surface"/>
    <property type="evidence" value="ECO:0007669"/>
    <property type="project" value="TreeGrafter"/>
</dbReference>
<proteinExistence type="predicted"/>
<organism evidence="4">
    <name type="scientific">Bactrocera dorsalis</name>
    <name type="common">Oriental fruit fly</name>
    <name type="synonym">Dacus dorsalis</name>
    <dbReference type="NCBI Taxonomy" id="27457"/>
    <lineage>
        <taxon>Eukaryota</taxon>
        <taxon>Metazoa</taxon>
        <taxon>Ecdysozoa</taxon>
        <taxon>Arthropoda</taxon>
        <taxon>Hexapoda</taxon>
        <taxon>Insecta</taxon>
        <taxon>Pterygota</taxon>
        <taxon>Neoptera</taxon>
        <taxon>Endopterygota</taxon>
        <taxon>Diptera</taxon>
        <taxon>Brachycera</taxon>
        <taxon>Muscomorpha</taxon>
        <taxon>Tephritoidea</taxon>
        <taxon>Tephritidae</taxon>
        <taxon>Bactrocera</taxon>
        <taxon>Bactrocera</taxon>
    </lineage>
</organism>
<dbReference type="InterPro" id="IPR051666">
    <property type="entry name" value="SP_Capacitation_Regulator"/>
</dbReference>
<keyword evidence="3" id="KW-0732">Signal</keyword>
<feature type="chain" id="PRO_5001561311" evidence="3">
    <location>
        <begin position="21"/>
        <end position="1884"/>
    </location>
</feature>
<accession>A0A034V4Z0</accession>
<dbReference type="PANTHER" id="PTHR22918">
    <property type="entry name" value="SEMINAL PLASMA PROTEIN"/>
    <property type="match status" value="1"/>
</dbReference>
<sequence length="1884" mass="213805">MEMHIYFYFQLIISLQVCLSQVLRPDAANVVPFAPATPPIPSKCAPKSPTSVPKNALQFRLPFMDMNIQNERNLHIMQEISKEQIFILHGNELYVLIVSGAEKRLSLAGVLAGGVRQHEPIAAEVIAWRNYLLLVVALEEYLEIYQLNAVVLAQNAEAAKLFQVNKETITNFEPIQQLTINGRFRKLFLFSADEGQIMLLTAVNYTKLQSKLRTYEWSNTFFELVEDLTIPAIHMLKVIGTTPKFLLSGRLIKHQGRTIVVVYEISRNDLHLRNRQTLTIPSTTIHAYTFHGRNYMIGCAAQQPKCNSFWMKRDETQFSPYRQFSGKELTFERFGAGKHFLVGTNQRAVNVYPNARMDCYASYTAKESDVSEIITHVSTQNESFVLLSYRRPFNTLLRIFEVGTADGQSLGAPLSMNETLLEDLNVLQQHRHEFEGTVQRLRSLLLQRKAAMDTFRKAALILRPKIKSLKAPHPVRLQAGNIGIVKIVAESLQSPIQLLRRVEELRAPQRSARFMRAAHQKPGFVLDIPPVARIRRLHVGNLLYNGSLLPGFHLDNTSSTRQPILSIRSAIRTKVLSTSQLLTRQSFRTRRENSEGSRIAPLTVGDLSVERINNVSVNEFFNSLFLRNRDRKLKGVLTLQGEAKVDSLWTPILNDLVVAQLFNLKEPQIVSSKIMIDTINAKEMQADLVNGLNFTEDIAFSGRDDLIEGPVEMKQMSIAGDLIVDYQPKVERINDDTDLQFRQFYTGKVIINGTLTVDNLELDNSKPTEVFVSGQAFAQPTLRETYLLQNTPQDIRAPVYFGNAKVSTPKFTSKFLNDHPTTQHLLASGHQMLEAPLLLIFMQAKVDGDVICKAYKSKLLELSEDVVRRGDSAIVTGLKIFQAPLTVEHLTAEKLKNVSTNDLVLKSQLKNEYHFFGNKSFDRLLVTKDTFVEQHLNYTYLNGINVNAPLKRDHFFKHLYVPYQLQATNIVLHKINGISFDKIFDRLSVENEKLVLHKDLLVKGNVEFLENLQVDTINDIKWTNYVADLVRNNENAVINGSTVFAQGLTVKKTLKTPLINNIDMRDVFSNVLLKSKPQQITGNYTFGNLRLTNLDVKTINDVSTKTFIDTRTEEVSLAGDLILPKLTVQGDVNGKFVNSFRYASLNERLQQLPQRRWRNLVVHGNAYWNESAASSTKQYELLQYLYKHAVRRSGDQVISGTVYMTQPIISRMRTRTTFPKGVDLNYIARDCLLKNTTAPQTITSGKLFHKPLRLQRALVNGPLHVTTLNTIDVQRFHASLYRISSDMPIGGPLYFKIPPIVGQLLVQGLVNGMPTAQIYTTSNGVMPPVKFYSLVVDEELEIGDVNDMSLDYLLSKRIKLNGEPQDVEGFLVFENLILNNETLLQSINGIAIDDMVFKESGHVQVIDGQKLVEGNIIFNGPAHVLNLNGESLIDMYKQSILTAANYHFDNLTIDQGTFVKGLVLVGNMPMKSKFRTMHTGESSEKLADTLQVEVDTEDLIDLEDNDAYREELTDVVNELSALLSTQNASLSHHNNASQQHLLYLDFDFSTEVLKHYANESVDETFLTDLQHISMCEHRLLQVQFAAESRRLFITNVTTSYLTARTDTIWVKAQNYCGDRYKKVKSKVTVTGRKVAKVFGMKKFIESVELFASDKQQTFLLLHAVDETRNRNEVRVLRINDERDVIVDWQTIPFGMGKSMRLFKFKNFTALLSSAVVNNQHVVTIYHFNPETEHFKLAQVIDGPYDVLEMVAVQPQRYQLLLSCHKCHNVNVYELTRESVSSYKLLQIIKLPMRVDKLHTFTMGDGELFLLTLGEQQQDFYHLHRYAFIQGWVHSTFGYFRNIQLAVPLSGMLATSSGNDLLLLLCGGDESGRCNAVRAFTQQSL</sequence>
<reference evidence="4" key="1">
    <citation type="journal article" date="2014" name="BMC Genomics">
        <title>Characterizing the developmental transcriptome of the oriental fruit fly, Bactrocera dorsalis (Diptera: Tephritidae) through comparative genomic analysis with Drosophila melanogaster utilizing modENCODE datasets.</title>
        <authorList>
            <person name="Geib S.M."/>
            <person name="Calla B."/>
            <person name="Hall B."/>
            <person name="Hou S."/>
            <person name="Manoukis N.C."/>
        </authorList>
    </citation>
    <scope>NUCLEOTIDE SEQUENCE</scope>
    <source>
        <strain evidence="4">Punador</strain>
    </source>
</reference>
<dbReference type="GO" id="GO:0008201">
    <property type="term" value="F:heparin binding"/>
    <property type="evidence" value="ECO:0007669"/>
    <property type="project" value="TreeGrafter"/>
</dbReference>
<evidence type="ECO:0000256" key="1">
    <source>
        <dbReference type="ARBA" id="ARBA00004613"/>
    </source>
</evidence>
<dbReference type="OrthoDB" id="7936313at2759"/>
<name>A0A034V4Z0_BACDO</name>
<dbReference type="PANTHER" id="PTHR22918:SF6">
    <property type="entry name" value="EG:8D8.1 PROTEIN-RELATED"/>
    <property type="match status" value="1"/>
</dbReference>
<evidence type="ECO:0000256" key="3">
    <source>
        <dbReference type="SAM" id="SignalP"/>
    </source>
</evidence>
<feature type="signal peptide" evidence="3">
    <location>
        <begin position="1"/>
        <end position="20"/>
    </location>
</feature>
<dbReference type="EMBL" id="GAKP01022334">
    <property type="protein sequence ID" value="JAC36618.1"/>
    <property type="molecule type" value="Transcribed_RNA"/>
</dbReference>
<protein>
    <submittedName>
        <fullName evidence="4">Uncharacterized protein</fullName>
    </submittedName>
</protein>
<comment type="subcellular location">
    <subcellularLocation>
        <location evidence="1">Secreted</location>
    </subcellularLocation>
</comment>
<evidence type="ECO:0000256" key="2">
    <source>
        <dbReference type="ARBA" id="ARBA00022525"/>
    </source>
</evidence>